<evidence type="ECO:0000313" key="2">
    <source>
        <dbReference type="Proteomes" id="UP000439903"/>
    </source>
</evidence>
<gene>
    <name evidence="1" type="ORF">F8M41_023009</name>
</gene>
<keyword evidence="2" id="KW-1185">Reference proteome</keyword>
<accession>A0A8H4EHM6</accession>
<dbReference type="Proteomes" id="UP000439903">
    <property type="component" value="Unassembled WGS sequence"/>
</dbReference>
<comment type="caution">
    <text evidence="1">The sequence shown here is derived from an EMBL/GenBank/DDBJ whole genome shotgun (WGS) entry which is preliminary data.</text>
</comment>
<protein>
    <submittedName>
        <fullName evidence="1">Uncharacterized protein</fullName>
    </submittedName>
</protein>
<reference evidence="1 2" key="1">
    <citation type="journal article" date="2019" name="Environ. Microbiol.">
        <title>At the nexus of three kingdoms: the genome of the mycorrhizal fungus Gigaspora margarita provides insights into plant, endobacterial and fungal interactions.</title>
        <authorList>
            <person name="Venice F."/>
            <person name="Ghignone S."/>
            <person name="Salvioli di Fossalunga A."/>
            <person name="Amselem J."/>
            <person name="Novero M."/>
            <person name="Xianan X."/>
            <person name="Sedzielewska Toro K."/>
            <person name="Morin E."/>
            <person name="Lipzen A."/>
            <person name="Grigoriev I.V."/>
            <person name="Henrissat B."/>
            <person name="Martin F.M."/>
            <person name="Bonfante P."/>
        </authorList>
    </citation>
    <scope>NUCLEOTIDE SEQUENCE [LARGE SCALE GENOMIC DNA]</scope>
    <source>
        <strain evidence="1 2">BEG34</strain>
    </source>
</reference>
<dbReference type="EMBL" id="WTPW01000732">
    <property type="protein sequence ID" value="KAF0484407.1"/>
    <property type="molecule type" value="Genomic_DNA"/>
</dbReference>
<proteinExistence type="predicted"/>
<evidence type="ECO:0000313" key="1">
    <source>
        <dbReference type="EMBL" id="KAF0484407.1"/>
    </source>
</evidence>
<name>A0A8H4EHM6_GIGMA</name>
<dbReference type="OrthoDB" id="2360090at2759"/>
<dbReference type="AlphaFoldDB" id="A0A8H4EHM6"/>
<sequence>MIKRSNRTTHSYIPVPKFNVEHAYWSSEELLNEETESILTAGDILLNEVIPVDYDESNVESLYEITDSELLSEASVDSDESDTEASTNSVLENMASDFKGFDGEYGPNFSNFTSATIFTWVTKHMRNRLPLAEARQHNVPLCMNKTPSTYEATKKMFTISPLIHLEHILNNPVLMPKMYFGPRIVTKEKREFWHGELWQDSLLFGECEIKNDKDLSNVRSTDNRHIRGNDKELWLVEGESILVEPTNIERRINVWLCNIPEPSELPSENVTLTPPPKHLPVLKILLDIYFDDFGGVGCITADLPQGNDLADVKHHGTNHGCRTCNVSNSQYTNFNYNYVQNARFHQQTEERFTKIESQHSKAEREGLEVEYGLAKPGPLRILKWNRHIQTPQDAYHSMSGKARTLLETTFNTFNLKGESAFLKHWKDIEKPANWYQMPNPL</sequence>
<organism evidence="1 2">
    <name type="scientific">Gigaspora margarita</name>
    <dbReference type="NCBI Taxonomy" id="4874"/>
    <lineage>
        <taxon>Eukaryota</taxon>
        <taxon>Fungi</taxon>
        <taxon>Fungi incertae sedis</taxon>
        <taxon>Mucoromycota</taxon>
        <taxon>Glomeromycotina</taxon>
        <taxon>Glomeromycetes</taxon>
        <taxon>Diversisporales</taxon>
        <taxon>Gigasporaceae</taxon>
        <taxon>Gigaspora</taxon>
    </lineage>
</organism>